<dbReference type="SMART" id="SM01400">
    <property type="entry name" value="Pribosyltran_N"/>
    <property type="match status" value="1"/>
</dbReference>
<evidence type="ECO:0000256" key="3">
    <source>
        <dbReference type="ARBA" id="ARBA00022723"/>
    </source>
</evidence>
<dbReference type="GO" id="GO:0002189">
    <property type="term" value="C:ribose phosphate diphosphokinase complex"/>
    <property type="evidence" value="ECO:0007669"/>
    <property type="project" value="TreeGrafter"/>
</dbReference>
<evidence type="ECO:0000256" key="4">
    <source>
        <dbReference type="ARBA" id="ARBA00022727"/>
    </source>
</evidence>
<proteinExistence type="inferred from homology"/>
<feature type="domain" description="Phosphoribosyltransferase" evidence="11">
    <location>
        <begin position="147"/>
        <end position="267"/>
    </location>
</feature>
<evidence type="ECO:0000256" key="6">
    <source>
        <dbReference type="ARBA" id="ARBA00022777"/>
    </source>
</evidence>
<protein>
    <recommendedName>
        <fullName evidence="1">ribose-phosphate diphosphokinase</fullName>
        <ecNumber evidence="1">2.7.6.1</ecNumber>
    </recommendedName>
</protein>
<dbReference type="EC" id="2.7.6.1" evidence="1"/>
<evidence type="ECO:0000256" key="2">
    <source>
        <dbReference type="ARBA" id="ARBA00022679"/>
    </source>
</evidence>
<keyword evidence="3" id="KW-0479">Metal-binding</keyword>
<evidence type="ECO:0000313" key="14">
    <source>
        <dbReference type="Proteomes" id="UP000176740"/>
    </source>
</evidence>
<evidence type="ECO:0000256" key="9">
    <source>
        <dbReference type="ARBA" id="ARBA00049535"/>
    </source>
</evidence>
<comment type="similarity">
    <text evidence="10">Belongs to the ribose-phosphate pyrophosphokinase family.</text>
</comment>
<dbReference type="CDD" id="cd06223">
    <property type="entry name" value="PRTases_typeI"/>
    <property type="match status" value="1"/>
</dbReference>
<gene>
    <name evidence="13" type="ORF">A3A49_01800</name>
</gene>
<comment type="catalytic activity">
    <reaction evidence="9">
        <text>D-ribose 5-phosphate + ATP = 5-phospho-alpha-D-ribose 1-diphosphate + AMP + H(+)</text>
        <dbReference type="Rhea" id="RHEA:15609"/>
        <dbReference type="ChEBI" id="CHEBI:15378"/>
        <dbReference type="ChEBI" id="CHEBI:30616"/>
        <dbReference type="ChEBI" id="CHEBI:58017"/>
        <dbReference type="ChEBI" id="CHEBI:78346"/>
        <dbReference type="ChEBI" id="CHEBI:456215"/>
        <dbReference type="EC" id="2.7.6.1"/>
    </reaction>
</comment>
<keyword evidence="4 10" id="KW-0545">Nucleotide biosynthesis</keyword>
<comment type="caution">
    <text evidence="13">The sequence shown here is derived from an EMBL/GenBank/DDBJ whole genome shotgun (WGS) entry which is preliminary data.</text>
</comment>
<keyword evidence="2" id="KW-0808">Transferase</keyword>
<dbReference type="FunFam" id="3.40.50.2020:FF:000007">
    <property type="entry name" value="Ribose-phosphate pyrophosphokinase"/>
    <property type="match status" value="1"/>
</dbReference>
<keyword evidence="6" id="KW-0418">Kinase</keyword>
<dbReference type="GO" id="GO:0005737">
    <property type="term" value="C:cytoplasm"/>
    <property type="evidence" value="ECO:0007669"/>
    <property type="project" value="TreeGrafter"/>
</dbReference>
<dbReference type="Pfam" id="PF13793">
    <property type="entry name" value="Pribosyltran_N"/>
    <property type="match status" value="1"/>
</dbReference>
<dbReference type="GO" id="GO:0000287">
    <property type="term" value="F:magnesium ion binding"/>
    <property type="evidence" value="ECO:0007669"/>
    <property type="project" value="InterPro"/>
</dbReference>
<reference evidence="13 14" key="1">
    <citation type="journal article" date="2016" name="Nat. Commun.">
        <title>Thousands of microbial genomes shed light on interconnected biogeochemical processes in an aquifer system.</title>
        <authorList>
            <person name="Anantharaman K."/>
            <person name="Brown C.T."/>
            <person name="Hug L.A."/>
            <person name="Sharon I."/>
            <person name="Castelle C.J."/>
            <person name="Probst A.J."/>
            <person name="Thomas B.C."/>
            <person name="Singh A."/>
            <person name="Wilkins M.J."/>
            <person name="Karaoz U."/>
            <person name="Brodie E.L."/>
            <person name="Williams K.H."/>
            <person name="Hubbard S.S."/>
            <person name="Banfield J.F."/>
        </authorList>
    </citation>
    <scope>NUCLEOTIDE SEQUENCE [LARGE SCALE GENOMIC DNA]</scope>
</reference>
<keyword evidence="7" id="KW-0067">ATP-binding</keyword>
<feature type="domain" description="Ribose-phosphate pyrophosphokinase N-terminal" evidence="12">
    <location>
        <begin position="5"/>
        <end position="120"/>
    </location>
</feature>
<evidence type="ECO:0000259" key="12">
    <source>
        <dbReference type="Pfam" id="PF13793"/>
    </source>
</evidence>
<dbReference type="Gene3D" id="3.40.50.2020">
    <property type="match status" value="2"/>
</dbReference>
<keyword evidence="5" id="KW-0547">Nucleotide-binding</keyword>
<dbReference type="EMBL" id="MFBO01000019">
    <property type="protein sequence ID" value="OGD98015.1"/>
    <property type="molecule type" value="Genomic_DNA"/>
</dbReference>
<evidence type="ECO:0000313" key="13">
    <source>
        <dbReference type="EMBL" id="OGD98015.1"/>
    </source>
</evidence>
<dbReference type="PANTHER" id="PTHR10210">
    <property type="entry name" value="RIBOSE-PHOSPHATE DIPHOSPHOKINASE FAMILY MEMBER"/>
    <property type="match status" value="1"/>
</dbReference>
<dbReference type="GO" id="GO:0004749">
    <property type="term" value="F:ribose phosphate diphosphokinase activity"/>
    <property type="evidence" value="ECO:0007669"/>
    <property type="project" value="UniProtKB-EC"/>
</dbReference>
<dbReference type="SUPFAM" id="SSF53271">
    <property type="entry name" value="PRTase-like"/>
    <property type="match status" value="1"/>
</dbReference>
<evidence type="ECO:0000259" key="11">
    <source>
        <dbReference type="Pfam" id="PF00156"/>
    </source>
</evidence>
<evidence type="ECO:0000256" key="10">
    <source>
        <dbReference type="RuleBase" id="RU004324"/>
    </source>
</evidence>
<dbReference type="PANTHER" id="PTHR10210:SF32">
    <property type="entry name" value="RIBOSE-PHOSPHATE PYROPHOSPHOKINASE 2"/>
    <property type="match status" value="1"/>
</dbReference>
<name>A0A1F5H1U1_9BACT</name>
<dbReference type="InterPro" id="IPR029099">
    <property type="entry name" value="Pribosyltran_N"/>
</dbReference>
<dbReference type="Proteomes" id="UP000176740">
    <property type="component" value="Unassembled WGS sequence"/>
</dbReference>
<keyword evidence="8" id="KW-0460">Magnesium</keyword>
<dbReference type="STRING" id="1797725.A3A49_01800"/>
<evidence type="ECO:0000256" key="5">
    <source>
        <dbReference type="ARBA" id="ARBA00022741"/>
    </source>
</evidence>
<dbReference type="GO" id="GO:0016301">
    <property type="term" value="F:kinase activity"/>
    <property type="evidence" value="ECO:0007669"/>
    <property type="project" value="UniProtKB-KW"/>
</dbReference>
<accession>A0A1F5H1U1</accession>
<dbReference type="GO" id="GO:0005524">
    <property type="term" value="F:ATP binding"/>
    <property type="evidence" value="ECO:0007669"/>
    <property type="project" value="UniProtKB-KW"/>
</dbReference>
<evidence type="ECO:0000256" key="7">
    <source>
        <dbReference type="ARBA" id="ARBA00022840"/>
    </source>
</evidence>
<organism evidence="13 14">
    <name type="scientific">Candidatus Curtissbacteria bacterium RIFCSPLOWO2_01_FULL_38_11b</name>
    <dbReference type="NCBI Taxonomy" id="1797725"/>
    <lineage>
        <taxon>Bacteria</taxon>
        <taxon>Candidatus Curtissiibacteriota</taxon>
    </lineage>
</organism>
<evidence type="ECO:0000256" key="1">
    <source>
        <dbReference type="ARBA" id="ARBA00013247"/>
    </source>
</evidence>
<dbReference type="Pfam" id="PF00156">
    <property type="entry name" value="Pribosyltran"/>
    <property type="match status" value="1"/>
</dbReference>
<sequence length="302" mass="32756">MNSPKIFAGSSNYNLTKLVSQKSKIPLGNIELGSFSDGEIDVWIKDDINNSSVFILQSNSTPVNNHIVELSLIADALKRSGADKITAVIPYFGYSRKEKQNRPGEPISAKVVADLITSSGISKVICLDLHADAIVGFFNVPVIYLSALETLAKRIKKENLKSPVVVAPDVGGVKRARNFASYLNAPLAVIEKHRQVSARDQIEVLSITGELIGDTAIIVDDIISTGGTITESAEVLKKKGVKKIIVCAIHPVFAGYAIKNIEKSPIDKMYVTDSIDQKNLKSKKIEIVSISDLIANCLIQEL</sequence>
<dbReference type="GO" id="GO:0006164">
    <property type="term" value="P:purine nucleotide biosynthetic process"/>
    <property type="evidence" value="ECO:0007669"/>
    <property type="project" value="TreeGrafter"/>
</dbReference>
<dbReference type="GO" id="GO:0006015">
    <property type="term" value="P:5-phosphoribose 1-diphosphate biosynthetic process"/>
    <property type="evidence" value="ECO:0007669"/>
    <property type="project" value="TreeGrafter"/>
</dbReference>
<dbReference type="NCBIfam" id="NF002320">
    <property type="entry name" value="PRK01259.1"/>
    <property type="match status" value="1"/>
</dbReference>
<evidence type="ECO:0000256" key="8">
    <source>
        <dbReference type="ARBA" id="ARBA00022842"/>
    </source>
</evidence>
<dbReference type="InterPro" id="IPR029057">
    <property type="entry name" value="PRTase-like"/>
</dbReference>
<dbReference type="InterPro" id="IPR005946">
    <property type="entry name" value="Rib-P_diPkinase"/>
</dbReference>
<dbReference type="NCBIfam" id="TIGR01251">
    <property type="entry name" value="ribP_PPkin"/>
    <property type="match status" value="1"/>
</dbReference>
<dbReference type="InterPro" id="IPR000836">
    <property type="entry name" value="PRTase_dom"/>
</dbReference>
<dbReference type="AlphaFoldDB" id="A0A1F5H1U1"/>